<evidence type="ECO:0008006" key="3">
    <source>
        <dbReference type="Google" id="ProtNLM"/>
    </source>
</evidence>
<dbReference type="InterPro" id="IPR029044">
    <property type="entry name" value="Nucleotide-diphossugar_trans"/>
</dbReference>
<dbReference type="GO" id="GO:0008781">
    <property type="term" value="F:N-acylneuraminate cytidylyltransferase activity"/>
    <property type="evidence" value="ECO:0007669"/>
    <property type="project" value="TreeGrafter"/>
</dbReference>
<dbReference type="PANTHER" id="PTHR21485">
    <property type="entry name" value="HAD SUPERFAMILY MEMBERS CMAS AND KDSC"/>
    <property type="match status" value="1"/>
</dbReference>
<reference evidence="1" key="1">
    <citation type="submission" date="2023-02" db="EMBL/GenBank/DDBJ databases">
        <title>Actinokineospora globicatena NBRC 15670.</title>
        <authorList>
            <person name="Ichikawa N."/>
            <person name="Sato H."/>
            <person name="Tonouchi N."/>
        </authorList>
    </citation>
    <scope>NUCLEOTIDE SEQUENCE</scope>
    <source>
        <strain evidence="1">NBRC 15670</strain>
    </source>
</reference>
<name>A0A9W6QKY4_9PSEU</name>
<dbReference type="Gene3D" id="3.90.550.10">
    <property type="entry name" value="Spore Coat Polysaccharide Biosynthesis Protein SpsA, Chain A"/>
    <property type="match status" value="1"/>
</dbReference>
<dbReference type="SUPFAM" id="SSF53448">
    <property type="entry name" value="Nucleotide-diphospho-sugar transferases"/>
    <property type="match status" value="1"/>
</dbReference>
<dbReference type="EMBL" id="BSSD01000004">
    <property type="protein sequence ID" value="GLW91946.1"/>
    <property type="molecule type" value="Genomic_DNA"/>
</dbReference>
<dbReference type="CDD" id="cd02513">
    <property type="entry name" value="CMP-NeuAc_Synthase"/>
    <property type="match status" value="1"/>
</dbReference>
<dbReference type="Pfam" id="PF02348">
    <property type="entry name" value="CTP_transf_3"/>
    <property type="match status" value="1"/>
</dbReference>
<keyword evidence="2" id="KW-1185">Reference proteome</keyword>
<sequence>MREVVAVITARGGSNGFPGKNLALFRGRPLVTHTVSTALETPGIGRVVVTTDDPVIASHSTGALVVTRPPALSGPESRSVDAVLHVVAELGLSDALLVLLQPTTPLRTSADITECLTLHDNRPTGSVIQMTTATHHPWKSCILHNGHITPAHDWPDLEAPRQSLPPPLRPTGGIYLVSAADLTTHRRFFIPEVRAQLIPADRAIDIDTPADLARAHLSTST</sequence>
<accession>A0A9W6QKY4</accession>
<organism evidence="1 2">
    <name type="scientific">Actinokineospora globicatena</name>
    <dbReference type="NCBI Taxonomy" id="103729"/>
    <lineage>
        <taxon>Bacteria</taxon>
        <taxon>Bacillati</taxon>
        <taxon>Actinomycetota</taxon>
        <taxon>Actinomycetes</taxon>
        <taxon>Pseudonocardiales</taxon>
        <taxon>Pseudonocardiaceae</taxon>
        <taxon>Actinokineospora</taxon>
    </lineage>
</organism>
<dbReference type="AlphaFoldDB" id="A0A9W6QKY4"/>
<dbReference type="PANTHER" id="PTHR21485:SF6">
    <property type="entry name" value="N-ACYLNEURAMINATE CYTIDYLYLTRANSFERASE-RELATED"/>
    <property type="match status" value="1"/>
</dbReference>
<evidence type="ECO:0000313" key="1">
    <source>
        <dbReference type="EMBL" id="GLW91946.1"/>
    </source>
</evidence>
<comment type="caution">
    <text evidence="1">The sequence shown here is derived from an EMBL/GenBank/DDBJ whole genome shotgun (WGS) entry which is preliminary data.</text>
</comment>
<evidence type="ECO:0000313" key="2">
    <source>
        <dbReference type="Proteomes" id="UP001165042"/>
    </source>
</evidence>
<proteinExistence type="predicted"/>
<protein>
    <recommendedName>
        <fullName evidence="3">N-acylneuraminate cytidylyltransferase</fullName>
    </recommendedName>
</protein>
<dbReference type="RefSeq" id="WP_285610696.1">
    <property type="nucleotide sequence ID" value="NZ_BSSD01000004.1"/>
</dbReference>
<dbReference type="InterPro" id="IPR050793">
    <property type="entry name" value="CMP-NeuNAc_synthase"/>
</dbReference>
<dbReference type="InterPro" id="IPR003329">
    <property type="entry name" value="Cytidylyl_trans"/>
</dbReference>
<gene>
    <name evidence="1" type="primary">neuA</name>
    <name evidence="1" type="ORF">Aglo03_27620</name>
</gene>
<dbReference type="Proteomes" id="UP001165042">
    <property type="component" value="Unassembled WGS sequence"/>
</dbReference>